<protein>
    <submittedName>
        <fullName evidence="2">Uncharacterized protein</fullName>
    </submittedName>
</protein>
<gene>
    <name evidence="2" type="ORF">CTA1_7698</name>
</gene>
<evidence type="ECO:0000313" key="2">
    <source>
        <dbReference type="EMBL" id="TKW52450.1"/>
    </source>
</evidence>
<proteinExistence type="predicted"/>
<dbReference type="STRING" id="1306861.A0A4U6X9X3"/>
<name>A0A4U6X9X3_9PEZI</name>
<accession>A0A4U6X9X3</accession>
<evidence type="ECO:0000313" key="3">
    <source>
        <dbReference type="Proteomes" id="UP000310108"/>
    </source>
</evidence>
<evidence type="ECO:0000256" key="1">
    <source>
        <dbReference type="SAM" id="MobiDB-lite"/>
    </source>
</evidence>
<comment type="caution">
    <text evidence="2">The sequence shown here is derived from an EMBL/GenBank/DDBJ whole genome shotgun (WGS) entry which is preliminary data.</text>
</comment>
<dbReference type="EMBL" id="PJEX01000237">
    <property type="protein sequence ID" value="TKW52450.1"/>
    <property type="molecule type" value="Genomic_DNA"/>
</dbReference>
<dbReference type="AlphaFoldDB" id="A0A4U6X9X3"/>
<organism evidence="2 3">
    <name type="scientific">Colletotrichum tanaceti</name>
    <dbReference type="NCBI Taxonomy" id="1306861"/>
    <lineage>
        <taxon>Eukaryota</taxon>
        <taxon>Fungi</taxon>
        <taxon>Dikarya</taxon>
        <taxon>Ascomycota</taxon>
        <taxon>Pezizomycotina</taxon>
        <taxon>Sordariomycetes</taxon>
        <taxon>Hypocreomycetidae</taxon>
        <taxon>Glomerellales</taxon>
        <taxon>Glomerellaceae</taxon>
        <taxon>Colletotrichum</taxon>
        <taxon>Colletotrichum destructivum species complex</taxon>
    </lineage>
</organism>
<keyword evidence="3" id="KW-1185">Reference proteome</keyword>
<sequence>MESDVCVLKPASSSSARSGCQGPRSRKYLPAVRGFREDRGPRRGSQGGISPSRAVSWAPFMISLDMATILGCLPRLIAWCVCAVTDVDRWTAQADLDRHTGREWLVAVRRRFDDGLLAREEVIENMNKIGGFASLS</sequence>
<dbReference type="Proteomes" id="UP000310108">
    <property type="component" value="Unassembled WGS sequence"/>
</dbReference>
<feature type="region of interest" description="Disordered" evidence="1">
    <location>
        <begin position="1"/>
        <end position="27"/>
    </location>
</feature>
<reference evidence="2 3" key="1">
    <citation type="journal article" date="2019" name="PLoS ONE">
        <title>Comparative genome analysis indicates high evolutionary potential of pathogenicity genes in Colletotrichum tanaceti.</title>
        <authorList>
            <person name="Lelwala R.V."/>
            <person name="Korhonen P.K."/>
            <person name="Young N.D."/>
            <person name="Scott J.B."/>
            <person name="Ades P.A."/>
            <person name="Gasser R.B."/>
            <person name="Taylor P.W.J."/>
        </authorList>
    </citation>
    <scope>NUCLEOTIDE SEQUENCE [LARGE SCALE GENOMIC DNA]</scope>
    <source>
        <strain evidence="2">BRIP57314</strain>
    </source>
</reference>